<evidence type="ECO:0000313" key="1">
    <source>
        <dbReference type="EMBL" id="VVM36186.1"/>
    </source>
</evidence>
<dbReference type="Proteomes" id="UP000325607">
    <property type="component" value="Unassembled WGS sequence"/>
</dbReference>
<dbReference type="OrthoDB" id="6914740at2"/>
<sequence length="76" mass="8429">MEFYPVDDDDPRRRHHQIGKAVGLAADEVEMWVSSVEEDGSGMGYVVHFSERTPTEILAKVEGLGSDRTINIGPLD</sequence>
<organism evidence="1 2">
    <name type="scientific">Pseudomonas fluorescens</name>
    <dbReference type="NCBI Taxonomy" id="294"/>
    <lineage>
        <taxon>Bacteria</taxon>
        <taxon>Pseudomonadati</taxon>
        <taxon>Pseudomonadota</taxon>
        <taxon>Gammaproteobacteria</taxon>
        <taxon>Pseudomonadales</taxon>
        <taxon>Pseudomonadaceae</taxon>
        <taxon>Pseudomonas</taxon>
    </lineage>
</organism>
<reference evidence="1 2" key="1">
    <citation type="submission" date="2019-09" db="EMBL/GenBank/DDBJ databases">
        <authorList>
            <person name="Chandra G."/>
            <person name="Truman W A."/>
        </authorList>
    </citation>
    <scope>NUCLEOTIDE SEQUENCE [LARGE SCALE GENOMIC DNA]</scope>
    <source>
        <strain evidence="1">PS645</strain>
    </source>
</reference>
<dbReference type="AlphaFoldDB" id="A0A5E6NZ27"/>
<dbReference type="EMBL" id="CABVGX010000001">
    <property type="protein sequence ID" value="VVM36186.1"/>
    <property type="molecule type" value="Genomic_DNA"/>
</dbReference>
<protein>
    <submittedName>
        <fullName evidence="1">Uncharacterized protein</fullName>
    </submittedName>
</protein>
<dbReference type="RefSeq" id="WP_150578574.1">
    <property type="nucleotide sequence ID" value="NZ_CABVGX010000001.1"/>
</dbReference>
<evidence type="ECO:0000313" key="2">
    <source>
        <dbReference type="Proteomes" id="UP000325607"/>
    </source>
</evidence>
<proteinExistence type="predicted"/>
<accession>A0A5E6NZ27</accession>
<gene>
    <name evidence="1" type="ORF">PS645_00035</name>
</gene>
<name>A0A5E6NZ27_PSEFL</name>